<dbReference type="Proteomes" id="UP000314616">
    <property type="component" value="Chromosome"/>
</dbReference>
<keyword evidence="3" id="KW-0378">Hydrolase</keyword>
<dbReference type="RefSeq" id="WP_139928457.1">
    <property type="nucleotide sequence ID" value="NZ_CP040915.1"/>
</dbReference>
<organism evidence="3 4">
    <name type="scientific">Georgenia yuyongxinii</name>
    <dbReference type="NCBI Taxonomy" id="2589797"/>
    <lineage>
        <taxon>Bacteria</taxon>
        <taxon>Bacillati</taxon>
        <taxon>Actinomycetota</taxon>
        <taxon>Actinomycetes</taxon>
        <taxon>Micrococcales</taxon>
        <taxon>Bogoriellaceae</taxon>
        <taxon>Georgenia</taxon>
    </lineage>
</organism>
<dbReference type="SUPFAM" id="SSF51445">
    <property type="entry name" value="(Trans)glycosidases"/>
    <property type="match status" value="1"/>
</dbReference>
<evidence type="ECO:0000313" key="3">
    <source>
        <dbReference type="EMBL" id="QDC24776.1"/>
    </source>
</evidence>
<dbReference type="InterPro" id="IPR006047">
    <property type="entry name" value="GH13_cat_dom"/>
</dbReference>
<dbReference type="OrthoDB" id="9043248at2"/>
<dbReference type="PANTHER" id="PTHR10357:SF179">
    <property type="entry name" value="NEUTRAL AND BASIC AMINO ACID TRANSPORT PROTEIN RBAT"/>
    <property type="match status" value="1"/>
</dbReference>
<evidence type="ECO:0000259" key="2">
    <source>
        <dbReference type="SMART" id="SM00642"/>
    </source>
</evidence>
<dbReference type="Gene3D" id="3.20.20.80">
    <property type="entry name" value="Glycosidases"/>
    <property type="match status" value="1"/>
</dbReference>
<sequence length="541" mass="58773">MTAQPWWRDAVVYQIYPRSFADGDGDGVGDLAGIRAHLPYVRALGADAVWFTPWYPSAGADGGYDVADYRAIDPVFGTLAEAEALIAEARALGLRTIVDVVPNHLAATHPWFAAAVAAGPESAERDRFIFRAGRGTRGDAPPNDWASVFGGPAWTRVTEPDGTPGEWYLHLFAPAQVDLNWRNPQVRAEFEDVLRFWFDRGVAGIRVDSATMISKDPALAPVPAHPGPGEHPYIDRDDVHDVYRGWRAVADAAGADRILVGEVWLDDGARLAAYLRPDEMHTAFNFDLMTQPWDAAAVRASIARTLSHHVLVGAPATWVLSNHDVTRPVTRYGRTDTAFDISTPRRIVPTDLRLGTARARAAALLVGAVPGVLYVYQGDELGLPEVEDLPPSARMDPIFAQTGGADLGRDGCRVPLPWDGETPPYGFSPAGAAPPWLPQPETWADLTVARQESEPGSVLRLYRDMLTIRRAVLAGREAPLRWVDAPDGTVAFEREGQLRCTVNMAGGPVPLPEGEVLLASGPLLPGELPSDTAVWTRPRVR</sequence>
<dbReference type="EMBL" id="CP040915">
    <property type="protein sequence ID" value="QDC24776.1"/>
    <property type="molecule type" value="Genomic_DNA"/>
</dbReference>
<comment type="similarity">
    <text evidence="1">Belongs to the glycosyl hydrolase 13 family.</text>
</comment>
<gene>
    <name evidence="3" type="ORF">FE374_09270</name>
</gene>
<reference evidence="3 4" key="1">
    <citation type="submission" date="2019-05" db="EMBL/GenBank/DDBJ databases">
        <title>Georgenia *** sp. nov., and Georgenia *** sp. nov., isolated from the intestinal contents of plateau pika (Ochotona curzoniae) in the Qinghai-Tibet plateau of China.</title>
        <authorList>
            <person name="Tian Z."/>
        </authorList>
    </citation>
    <scope>NUCLEOTIDE SEQUENCE [LARGE SCALE GENOMIC DNA]</scope>
    <source>
        <strain evidence="3 4">Z443</strain>
    </source>
</reference>
<dbReference type="SMART" id="SM00642">
    <property type="entry name" value="Aamy"/>
    <property type="match status" value="1"/>
</dbReference>
<dbReference type="PANTHER" id="PTHR10357">
    <property type="entry name" value="ALPHA-AMYLASE FAMILY MEMBER"/>
    <property type="match status" value="1"/>
</dbReference>
<evidence type="ECO:0000256" key="1">
    <source>
        <dbReference type="ARBA" id="ARBA00008061"/>
    </source>
</evidence>
<evidence type="ECO:0000313" key="4">
    <source>
        <dbReference type="Proteomes" id="UP000314616"/>
    </source>
</evidence>
<dbReference type="InterPro" id="IPR045857">
    <property type="entry name" value="O16G_dom_2"/>
</dbReference>
<dbReference type="Pfam" id="PF00128">
    <property type="entry name" value="Alpha-amylase"/>
    <property type="match status" value="1"/>
</dbReference>
<dbReference type="InterPro" id="IPR017853">
    <property type="entry name" value="GH"/>
</dbReference>
<dbReference type="KEGG" id="gyu:FE374_09270"/>
<dbReference type="GO" id="GO:0004556">
    <property type="term" value="F:alpha-amylase activity"/>
    <property type="evidence" value="ECO:0007669"/>
    <property type="project" value="TreeGrafter"/>
</dbReference>
<name>A0A5B8C9P0_9MICO</name>
<dbReference type="Gene3D" id="3.90.400.10">
    <property type="entry name" value="Oligo-1,6-glucosidase, Domain 2"/>
    <property type="match status" value="1"/>
</dbReference>
<feature type="domain" description="Glycosyl hydrolase family 13 catalytic" evidence="2">
    <location>
        <begin position="14"/>
        <end position="413"/>
    </location>
</feature>
<accession>A0A5B8C9P0</accession>
<dbReference type="AlphaFoldDB" id="A0A5B8C9P0"/>
<protein>
    <submittedName>
        <fullName evidence="3">Glycoside hydrolase family 13 protein</fullName>
    </submittedName>
</protein>
<dbReference type="CDD" id="cd11332">
    <property type="entry name" value="AmyAc_OligoGlu_TS"/>
    <property type="match status" value="1"/>
</dbReference>
<dbReference type="GO" id="GO:0009313">
    <property type="term" value="P:oligosaccharide catabolic process"/>
    <property type="evidence" value="ECO:0007669"/>
    <property type="project" value="TreeGrafter"/>
</dbReference>
<proteinExistence type="inferred from homology"/>